<dbReference type="Proteomes" id="UP000309170">
    <property type="component" value="Unassembled WGS sequence"/>
</dbReference>
<protein>
    <submittedName>
        <fullName evidence="1">Carboxymuconolactone decarboxylase family protein</fullName>
    </submittedName>
</protein>
<gene>
    <name evidence="1" type="ORF">FC678_12545</name>
</gene>
<dbReference type="OrthoDB" id="1257571at2"/>
<dbReference type="AlphaFoldDB" id="A0A9X8ZHD4"/>
<evidence type="ECO:0000313" key="1">
    <source>
        <dbReference type="EMBL" id="TKH11329.1"/>
    </source>
</evidence>
<proteinExistence type="predicted"/>
<dbReference type="InterPro" id="IPR029032">
    <property type="entry name" value="AhpD-like"/>
</dbReference>
<name>A0A9X8ZHD4_9BACI</name>
<dbReference type="Gene3D" id="1.20.1290.10">
    <property type="entry name" value="AhpD-like"/>
    <property type="match status" value="2"/>
</dbReference>
<accession>A0A9X8ZHD4</accession>
<dbReference type="EMBL" id="SZNT01000163">
    <property type="protein sequence ID" value="TKH11329.1"/>
    <property type="molecule type" value="Genomic_DNA"/>
</dbReference>
<dbReference type="RefSeq" id="WP_137017000.1">
    <property type="nucleotide sequence ID" value="NZ_SZNS01000014.1"/>
</dbReference>
<comment type="caution">
    <text evidence="1">The sequence shown here is derived from an EMBL/GenBank/DDBJ whole genome shotgun (WGS) entry which is preliminary data.</text>
</comment>
<evidence type="ECO:0000313" key="2">
    <source>
        <dbReference type="Proteomes" id="UP000309170"/>
    </source>
</evidence>
<sequence>MTRIKKSSQGSSPFQRLFHSEEISHKWSELSDCISADGKLSKKLKENVRRVLAYGNGCSYCQAKGTPLKPEDMKESYAIAFAEVFLLQREKTEEKFFQVLKEAFSDEEISELLAFICFTTAQQYFGALMDLK</sequence>
<organism evidence="1 2">
    <name type="scientific">Peribacillus simplex</name>
    <dbReference type="NCBI Taxonomy" id="1478"/>
    <lineage>
        <taxon>Bacteria</taxon>
        <taxon>Bacillati</taxon>
        <taxon>Bacillota</taxon>
        <taxon>Bacilli</taxon>
        <taxon>Bacillales</taxon>
        <taxon>Bacillaceae</taxon>
        <taxon>Peribacillus</taxon>
    </lineage>
</organism>
<dbReference type="SUPFAM" id="SSF69118">
    <property type="entry name" value="AhpD-like"/>
    <property type="match status" value="1"/>
</dbReference>
<reference evidence="1 2" key="1">
    <citation type="journal article" date="2019" name="Environ. Microbiol.">
        <title>An active ?-lactamase is a part of an orchestrated cell wall stress resistance network of Bacillus subtilis and related rhizosphere species.</title>
        <authorList>
            <person name="Bucher T."/>
            <person name="Keren-Paz A."/>
            <person name="Hausser J."/>
            <person name="Olender T."/>
            <person name="Cytryn E."/>
            <person name="Kolodkin-Gal I."/>
        </authorList>
    </citation>
    <scope>NUCLEOTIDE SEQUENCE [LARGE SCALE GENOMIC DNA]</scope>
    <source>
        <strain evidence="1 2">I4</strain>
    </source>
</reference>